<reference evidence="2 3" key="1">
    <citation type="journal article" date="2017" name="Int. J. Parasitol.">
        <title>The genome of the protozoan parasite Cystoisospora suis and a reverse vaccinology approach to identify vaccine candidates.</title>
        <authorList>
            <person name="Palmieri N."/>
            <person name="Shrestha A."/>
            <person name="Ruttkowski B."/>
            <person name="Beck T."/>
            <person name="Vogl C."/>
            <person name="Tomley F."/>
            <person name="Blake D.P."/>
            <person name="Joachim A."/>
        </authorList>
    </citation>
    <scope>NUCLEOTIDE SEQUENCE [LARGE SCALE GENOMIC DNA]</scope>
    <source>
        <strain evidence="2 3">Wien I</strain>
    </source>
</reference>
<evidence type="ECO:0000313" key="3">
    <source>
        <dbReference type="Proteomes" id="UP000221165"/>
    </source>
</evidence>
<keyword evidence="1" id="KW-0732">Signal</keyword>
<protein>
    <submittedName>
        <fullName evidence="2">Uncharacterized protein</fullName>
    </submittedName>
</protein>
<feature type="signal peptide" evidence="1">
    <location>
        <begin position="1"/>
        <end position="28"/>
    </location>
</feature>
<dbReference type="GeneID" id="94431203"/>
<proteinExistence type="predicted"/>
<feature type="chain" id="PRO_5012541771" evidence="1">
    <location>
        <begin position="29"/>
        <end position="137"/>
    </location>
</feature>
<dbReference type="Proteomes" id="UP000221165">
    <property type="component" value="Unassembled WGS sequence"/>
</dbReference>
<name>A0A2C6KMF9_9APIC</name>
<comment type="caution">
    <text evidence="2">The sequence shown here is derived from an EMBL/GenBank/DDBJ whole genome shotgun (WGS) entry which is preliminary data.</text>
</comment>
<dbReference type="EMBL" id="MIGC01004216">
    <property type="protein sequence ID" value="PHJ18329.1"/>
    <property type="molecule type" value="Genomic_DNA"/>
</dbReference>
<sequence length="137" mass="15427">VSQSTGAARGKASVLLAFLHFLYPTELGISISPHDCLDSLHRGDEGDEREASEQPDLPDFVWSVEKKSIFAFLENRFRRLIAIKPCWGKLLLQNDRSFRPSFSSSCPIYNEEEKKDFFSTASYGSLSPFESSSMVEP</sequence>
<dbReference type="VEuPathDB" id="ToxoDB:CSUI_007849"/>
<evidence type="ECO:0000313" key="2">
    <source>
        <dbReference type="EMBL" id="PHJ18329.1"/>
    </source>
</evidence>
<feature type="non-terminal residue" evidence="2">
    <location>
        <position position="137"/>
    </location>
</feature>
<dbReference type="RefSeq" id="XP_067920037.1">
    <property type="nucleotide sequence ID" value="XM_068067992.1"/>
</dbReference>
<keyword evidence="3" id="KW-1185">Reference proteome</keyword>
<accession>A0A2C6KMF9</accession>
<feature type="non-terminal residue" evidence="2">
    <location>
        <position position="1"/>
    </location>
</feature>
<dbReference type="AlphaFoldDB" id="A0A2C6KMF9"/>
<organism evidence="2 3">
    <name type="scientific">Cystoisospora suis</name>
    <dbReference type="NCBI Taxonomy" id="483139"/>
    <lineage>
        <taxon>Eukaryota</taxon>
        <taxon>Sar</taxon>
        <taxon>Alveolata</taxon>
        <taxon>Apicomplexa</taxon>
        <taxon>Conoidasida</taxon>
        <taxon>Coccidia</taxon>
        <taxon>Eucoccidiorida</taxon>
        <taxon>Eimeriorina</taxon>
        <taxon>Sarcocystidae</taxon>
        <taxon>Cystoisospora</taxon>
    </lineage>
</organism>
<gene>
    <name evidence="2" type="ORF">CSUI_007849</name>
</gene>
<evidence type="ECO:0000256" key="1">
    <source>
        <dbReference type="SAM" id="SignalP"/>
    </source>
</evidence>